<organism evidence="3 4">
    <name type="scientific">Psychroserpens ponticola</name>
    <dbReference type="NCBI Taxonomy" id="2932268"/>
    <lineage>
        <taxon>Bacteria</taxon>
        <taxon>Pseudomonadati</taxon>
        <taxon>Bacteroidota</taxon>
        <taxon>Flavobacteriia</taxon>
        <taxon>Flavobacteriales</taxon>
        <taxon>Flavobacteriaceae</taxon>
        <taxon>Psychroserpens</taxon>
    </lineage>
</organism>
<gene>
    <name evidence="3" type="ORF">MUN68_007505</name>
</gene>
<dbReference type="EMBL" id="CP116221">
    <property type="protein sequence ID" value="WCO03339.1"/>
    <property type="molecule type" value="Genomic_DNA"/>
</dbReference>
<reference evidence="3 4" key="1">
    <citation type="submission" date="2023-01" db="EMBL/GenBank/DDBJ databases">
        <title>Psychroserpens ponticola sp. nov., isolated from seawater.</title>
        <authorList>
            <person name="Kristyanto S."/>
            <person name="Jung J."/>
            <person name="Kim J.M."/>
            <person name="Jeon C.O."/>
        </authorList>
    </citation>
    <scope>NUCLEOTIDE SEQUENCE [LARGE SCALE GENOMIC DNA]</scope>
    <source>
        <strain evidence="3 4">MSW6</strain>
    </source>
</reference>
<name>A0ABY7S1T3_9FLAO</name>
<dbReference type="RefSeq" id="WP_249994579.1">
    <property type="nucleotide sequence ID" value="NZ_CP116221.1"/>
</dbReference>
<dbReference type="Gene3D" id="2.60.120.1130">
    <property type="match status" value="1"/>
</dbReference>
<evidence type="ECO:0000259" key="1">
    <source>
        <dbReference type="Pfam" id="PF01841"/>
    </source>
</evidence>
<evidence type="ECO:0000313" key="3">
    <source>
        <dbReference type="EMBL" id="WCO03339.1"/>
    </source>
</evidence>
<feature type="domain" description="DUF3857" evidence="2">
    <location>
        <begin position="63"/>
        <end position="202"/>
    </location>
</feature>
<sequence>MPKYFFFFFLVPIFCWSQDFSDEDYIFLKRHEHIKISLKDDTFDIVQNITKQAQFLTSKILLYANETIPYDDNFVQVRNIEAYTYLPETDQKIEVDYIETQQQFDNMVFYSDDKYKSFIFPAVKEGAETYLNYERVIVEPHFLGDFQFASYVPTKSAKISIEFPKTVDLGYTEFNTETIDLEFKKEETDSSFIYTWTANNTAGFEGEDDSEAIAYYLPHIIFYIKTYEYKNEKIGVSGTLDNLYKFYFSLIEKIDESNLDNVYDIAEEITKGIDSKRDKAKAIFNWVQDNIKYVAFSDGYGGFIPAGAGSTFETRYGDCKAMSVLLYEMLNHVDVEAYRTWIGSRNKPYSYFDLPSVYVDDHFITTTIIENDTIFLDATNSYVPFGMPTAFIQNKEALMGINKDNFKIIKVPIQNANKSVTNITSNMRLENGTLKVSEKRSLIGYDKVEFISNYTFRKDSKTDEEYLNTTLALGNNKTKYTNITKANFDNKDIPLVLEYDLDIDSYTRNIGNKIYINLNIDRSLSNSNVEIKDRKYSKKIDYQFEKHFTTNFEIPEGYKASYIPEDIFFEDSNYGFKISYEMHENVITQTKSMYIKTLSVKTDDFENWNHFIKSLLKAYKKSIILEHI</sequence>
<dbReference type="Pfam" id="PF01841">
    <property type="entry name" value="Transglut_core"/>
    <property type="match status" value="1"/>
</dbReference>
<dbReference type="InterPro" id="IPR038765">
    <property type="entry name" value="Papain-like_cys_pep_sf"/>
</dbReference>
<dbReference type="Proteomes" id="UP001202717">
    <property type="component" value="Chromosome"/>
</dbReference>
<accession>A0ABY7S1T3</accession>
<protein>
    <submittedName>
        <fullName evidence="3">DUF3857 domain-containing protein</fullName>
    </submittedName>
</protein>
<dbReference type="InterPro" id="IPR002931">
    <property type="entry name" value="Transglutaminase-like"/>
</dbReference>
<dbReference type="Pfam" id="PF12969">
    <property type="entry name" value="DUF3857"/>
    <property type="match status" value="1"/>
</dbReference>
<dbReference type="Gene3D" id="3.10.620.30">
    <property type="match status" value="1"/>
</dbReference>
<dbReference type="Gene3D" id="2.60.40.3140">
    <property type="match status" value="1"/>
</dbReference>
<feature type="domain" description="Transglutaminase-like" evidence="1">
    <location>
        <begin position="264"/>
        <end position="342"/>
    </location>
</feature>
<dbReference type="SUPFAM" id="SSF54001">
    <property type="entry name" value="Cysteine proteinases"/>
    <property type="match status" value="1"/>
</dbReference>
<proteinExistence type="predicted"/>
<keyword evidence="4" id="KW-1185">Reference proteome</keyword>
<dbReference type="InterPro" id="IPR024618">
    <property type="entry name" value="DUF3857"/>
</dbReference>
<evidence type="ECO:0000259" key="2">
    <source>
        <dbReference type="Pfam" id="PF12969"/>
    </source>
</evidence>
<evidence type="ECO:0000313" key="4">
    <source>
        <dbReference type="Proteomes" id="UP001202717"/>
    </source>
</evidence>